<protein>
    <recommendedName>
        <fullName evidence="1">HPt domain-containing protein</fullName>
    </recommendedName>
</protein>
<evidence type="ECO:0000259" key="1">
    <source>
        <dbReference type="Pfam" id="PF01627"/>
    </source>
</evidence>
<dbReference type="GO" id="GO:0000160">
    <property type="term" value="P:phosphorelay signal transduction system"/>
    <property type="evidence" value="ECO:0007669"/>
    <property type="project" value="InterPro"/>
</dbReference>
<keyword evidence="3" id="KW-1185">Reference proteome</keyword>
<proteinExistence type="predicted"/>
<dbReference type="InterPro" id="IPR036641">
    <property type="entry name" value="HPT_dom_sf"/>
</dbReference>
<gene>
    <name evidence="2" type="ORF">Pla52o_33920</name>
</gene>
<reference evidence="2 3" key="1">
    <citation type="submission" date="2019-02" db="EMBL/GenBank/DDBJ databases">
        <title>Deep-cultivation of Planctomycetes and their phenomic and genomic characterization uncovers novel biology.</title>
        <authorList>
            <person name="Wiegand S."/>
            <person name="Jogler M."/>
            <person name="Boedeker C."/>
            <person name="Pinto D."/>
            <person name="Vollmers J."/>
            <person name="Rivas-Marin E."/>
            <person name="Kohn T."/>
            <person name="Peeters S.H."/>
            <person name="Heuer A."/>
            <person name="Rast P."/>
            <person name="Oberbeckmann S."/>
            <person name="Bunk B."/>
            <person name="Jeske O."/>
            <person name="Meyerdierks A."/>
            <person name="Storesund J.E."/>
            <person name="Kallscheuer N."/>
            <person name="Luecker S."/>
            <person name="Lage O.M."/>
            <person name="Pohl T."/>
            <person name="Merkel B.J."/>
            <person name="Hornburger P."/>
            <person name="Mueller R.-W."/>
            <person name="Bruemmer F."/>
            <person name="Labrenz M."/>
            <person name="Spormann A.M."/>
            <person name="Op Den Camp H."/>
            <person name="Overmann J."/>
            <person name="Amann R."/>
            <person name="Jetten M.S.M."/>
            <person name="Mascher T."/>
            <person name="Medema M.H."/>
            <person name="Devos D.P."/>
            <person name="Kaster A.-K."/>
            <person name="Ovreas L."/>
            <person name="Rohde M."/>
            <person name="Galperin M.Y."/>
            <person name="Jogler C."/>
        </authorList>
    </citation>
    <scope>NUCLEOTIDE SEQUENCE [LARGE SCALE GENOMIC DNA]</scope>
    <source>
        <strain evidence="2 3">Pla52o</strain>
    </source>
</reference>
<dbReference type="AlphaFoldDB" id="A0A5C6CGG7"/>
<dbReference type="OrthoDB" id="280534at2"/>
<evidence type="ECO:0000313" key="3">
    <source>
        <dbReference type="Proteomes" id="UP000316304"/>
    </source>
</evidence>
<feature type="domain" description="HPt" evidence="1">
    <location>
        <begin position="29"/>
        <end position="99"/>
    </location>
</feature>
<dbReference type="Gene3D" id="1.20.120.160">
    <property type="entry name" value="HPT domain"/>
    <property type="match status" value="1"/>
</dbReference>
<dbReference type="RefSeq" id="WP_146595517.1">
    <property type="nucleotide sequence ID" value="NZ_SJPT01000005.1"/>
</dbReference>
<name>A0A5C6CGG7_9BACT</name>
<evidence type="ECO:0000313" key="2">
    <source>
        <dbReference type="EMBL" id="TWU22336.1"/>
    </source>
</evidence>
<comment type="caution">
    <text evidence="2">The sequence shown here is derived from an EMBL/GenBank/DDBJ whole genome shotgun (WGS) entry which is preliminary data.</text>
</comment>
<dbReference type="EMBL" id="SJPT01000005">
    <property type="protein sequence ID" value="TWU22336.1"/>
    <property type="molecule type" value="Genomic_DNA"/>
</dbReference>
<dbReference type="InterPro" id="IPR008207">
    <property type="entry name" value="Sig_transdc_His_kin_Hpt_dom"/>
</dbReference>
<dbReference type="GO" id="GO:0004672">
    <property type="term" value="F:protein kinase activity"/>
    <property type="evidence" value="ECO:0007669"/>
    <property type="project" value="UniProtKB-ARBA"/>
</dbReference>
<accession>A0A5C6CGG7</accession>
<sequence length="130" mass="13931">MSLLNQSQRAQFSDALTRVGGDEEILIALAEMAAEDAPPMLDQLQGQVQAEQWGAVAQTAHALKGLLSAFETGPPVEELQPLIDAARSSQGEAAHAVFGDLRPSLQSLVGQVRRLTESTESPSVDRLRKL</sequence>
<dbReference type="Proteomes" id="UP000316304">
    <property type="component" value="Unassembled WGS sequence"/>
</dbReference>
<dbReference type="SUPFAM" id="SSF47226">
    <property type="entry name" value="Histidine-containing phosphotransfer domain, HPT domain"/>
    <property type="match status" value="1"/>
</dbReference>
<dbReference type="Pfam" id="PF01627">
    <property type="entry name" value="Hpt"/>
    <property type="match status" value="1"/>
</dbReference>
<organism evidence="2 3">
    <name type="scientific">Novipirellula galeiformis</name>
    <dbReference type="NCBI Taxonomy" id="2528004"/>
    <lineage>
        <taxon>Bacteria</taxon>
        <taxon>Pseudomonadati</taxon>
        <taxon>Planctomycetota</taxon>
        <taxon>Planctomycetia</taxon>
        <taxon>Pirellulales</taxon>
        <taxon>Pirellulaceae</taxon>
        <taxon>Novipirellula</taxon>
    </lineage>
</organism>